<evidence type="ECO:0000256" key="1">
    <source>
        <dbReference type="SAM" id="MobiDB-lite"/>
    </source>
</evidence>
<protein>
    <submittedName>
        <fullName evidence="2">Multicopper oxidase</fullName>
    </submittedName>
</protein>
<reference evidence="2" key="1">
    <citation type="submission" date="2020-02" db="EMBL/GenBank/DDBJ databases">
        <authorList>
            <person name="Meier V. D."/>
        </authorList>
    </citation>
    <scope>NUCLEOTIDE SEQUENCE</scope>
    <source>
        <strain evidence="2">AVDCRST_MAG11</strain>
    </source>
</reference>
<feature type="region of interest" description="Disordered" evidence="1">
    <location>
        <begin position="1"/>
        <end position="101"/>
    </location>
</feature>
<feature type="non-terminal residue" evidence="2">
    <location>
        <position position="1"/>
    </location>
</feature>
<evidence type="ECO:0000313" key="2">
    <source>
        <dbReference type="EMBL" id="CAA9322181.1"/>
    </source>
</evidence>
<gene>
    <name evidence="2" type="ORF">AVDCRST_MAG11-2063</name>
</gene>
<organism evidence="2">
    <name type="scientific">uncultured Gemmatimonadaceae bacterium</name>
    <dbReference type="NCBI Taxonomy" id="246130"/>
    <lineage>
        <taxon>Bacteria</taxon>
        <taxon>Pseudomonadati</taxon>
        <taxon>Gemmatimonadota</taxon>
        <taxon>Gemmatimonadia</taxon>
        <taxon>Gemmatimonadales</taxon>
        <taxon>Gemmatimonadaceae</taxon>
        <taxon>environmental samples</taxon>
    </lineage>
</organism>
<accession>A0A6J4L4A2</accession>
<dbReference type="AlphaFoldDB" id="A0A6J4L4A2"/>
<feature type="compositionally biased region" description="Basic and acidic residues" evidence="1">
    <location>
        <begin position="75"/>
        <end position="94"/>
    </location>
</feature>
<name>A0A6J4L4A2_9BACT</name>
<sequence length="101" mass="11011">EARAEGPRPLHERGDDDPPDAPARHADDGDRQGRVAAAAAVEVRHAQHRPRRAVGRDRRVRQPGHVGLPLPHPAARRERARDVRDGHRADRGGSEGEEGGV</sequence>
<dbReference type="EMBL" id="CADCTU010000488">
    <property type="protein sequence ID" value="CAA9322181.1"/>
    <property type="molecule type" value="Genomic_DNA"/>
</dbReference>
<feature type="compositionally biased region" description="Basic and acidic residues" evidence="1">
    <location>
        <begin position="1"/>
        <end position="33"/>
    </location>
</feature>
<feature type="non-terminal residue" evidence="2">
    <location>
        <position position="101"/>
    </location>
</feature>
<proteinExistence type="predicted"/>
<feature type="compositionally biased region" description="Basic residues" evidence="1">
    <location>
        <begin position="46"/>
        <end position="62"/>
    </location>
</feature>